<comment type="caution">
    <text evidence="10">The sequence shown here is derived from an EMBL/GenBank/DDBJ whole genome shotgun (WGS) entry which is preliminary data.</text>
</comment>
<dbReference type="GO" id="GO:0006915">
    <property type="term" value="P:apoptotic process"/>
    <property type="evidence" value="ECO:0007669"/>
    <property type="project" value="UniProtKB-KW"/>
</dbReference>
<dbReference type="Gene3D" id="3.40.50.1460">
    <property type="match status" value="1"/>
</dbReference>
<dbReference type="GO" id="GO:0004197">
    <property type="term" value="F:cysteine-type endopeptidase activity"/>
    <property type="evidence" value="ECO:0007669"/>
    <property type="project" value="InterPro"/>
</dbReference>
<comment type="similarity">
    <text evidence="1 6">Belongs to the peptidase C14A family.</text>
</comment>
<proteinExistence type="inferred from homology"/>
<dbReference type="InterPro" id="IPR015917">
    <property type="entry name" value="Pept_C14A"/>
</dbReference>
<dbReference type="SMART" id="SM00115">
    <property type="entry name" value="CASc"/>
    <property type="match status" value="1"/>
</dbReference>
<dbReference type="Pfam" id="PF00656">
    <property type="entry name" value="Peptidase_C14"/>
    <property type="match status" value="1"/>
</dbReference>
<dbReference type="PROSITE" id="PS50208">
    <property type="entry name" value="CASPASE_P20"/>
    <property type="match status" value="1"/>
</dbReference>
<protein>
    <recommendedName>
        <fullName evidence="12">Caspase</fullName>
    </recommendedName>
</protein>
<evidence type="ECO:0000256" key="4">
    <source>
        <dbReference type="ARBA" id="ARBA00022801"/>
    </source>
</evidence>
<dbReference type="GO" id="GO:0006508">
    <property type="term" value="P:proteolysis"/>
    <property type="evidence" value="ECO:0007669"/>
    <property type="project" value="UniProtKB-KW"/>
</dbReference>
<evidence type="ECO:0008006" key="12">
    <source>
        <dbReference type="Google" id="ProtNLM"/>
    </source>
</evidence>
<evidence type="ECO:0000313" key="10">
    <source>
        <dbReference type="EMBL" id="KAK8722304.1"/>
    </source>
</evidence>
<feature type="region of interest" description="Disordered" evidence="7">
    <location>
        <begin position="227"/>
        <end position="248"/>
    </location>
</feature>
<evidence type="ECO:0000259" key="8">
    <source>
        <dbReference type="PROSITE" id="PS50207"/>
    </source>
</evidence>
<sequence>MSPNAFTNRQVSARRRVIVSLVSKCQKGSAKVSSRTSITSTHTRSLRYRLNSTGKKLVKIFKCVEEGDLKRLQDLLLVTGPAVCRQQTGWSLLHAAADSNQPEVLSFLLKLISPNIVNKEGQTPAHLAALKGHTQVLKILLADEDFNLNKRDNHNRTFKDLLAAPLFEAVLWWDTSKIQHLLQLGADPDYHAGHLVQGALTRELQVTTPRHLALSLLREPIFDNFPQRGTPKRVSEQRDEHSSDDTISGTPFNLLPIGPLRLNVRPGSVQTSGPDVYRMDTDPRGYVCILSYSSFQERPDLVLEGSNSDVKNLSNVFGKMGYTGHSHCSLTAQETKQVLTSVREMQLLDRVGCAVFIISSHGIGNEKFLTSDMRVLSTQWVCELFKDSECPGLKNKPKLFIFDFCCGYYKEENVRRNKRVKYTRVEEPLQDTVCLYSSSGSFTSYSFTKEGTAFNTALCRTLAQHSHHHELADLYRQLLKECTNNSYTGSPQLHNFGFTKKFFFNPIH</sequence>
<feature type="compositionally biased region" description="Basic and acidic residues" evidence="7">
    <location>
        <begin position="233"/>
        <end position="244"/>
    </location>
</feature>
<dbReference type="Gene3D" id="1.25.40.20">
    <property type="entry name" value="Ankyrin repeat-containing domain"/>
    <property type="match status" value="1"/>
</dbReference>
<dbReference type="InterPro" id="IPR002398">
    <property type="entry name" value="Pept_C14"/>
</dbReference>
<dbReference type="PROSITE" id="PS50207">
    <property type="entry name" value="CASPASE_P10"/>
    <property type="match status" value="1"/>
</dbReference>
<keyword evidence="11" id="KW-1185">Reference proteome</keyword>
<accession>A0AAW0VYW5</accession>
<evidence type="ECO:0000256" key="6">
    <source>
        <dbReference type="RuleBase" id="RU003971"/>
    </source>
</evidence>
<evidence type="ECO:0000256" key="3">
    <source>
        <dbReference type="ARBA" id="ARBA00022703"/>
    </source>
</evidence>
<feature type="domain" description="Caspase family p20" evidence="9">
    <location>
        <begin position="283"/>
        <end position="409"/>
    </location>
</feature>
<evidence type="ECO:0000259" key="9">
    <source>
        <dbReference type="PROSITE" id="PS50208"/>
    </source>
</evidence>
<dbReference type="SUPFAM" id="SSF52129">
    <property type="entry name" value="Caspase-like"/>
    <property type="match status" value="1"/>
</dbReference>
<feature type="repeat" description="ANK" evidence="5">
    <location>
        <begin position="120"/>
        <end position="153"/>
    </location>
</feature>
<dbReference type="PRINTS" id="PR00376">
    <property type="entry name" value="IL1BCENZYME"/>
</dbReference>
<dbReference type="InterPro" id="IPR001309">
    <property type="entry name" value="Pept_C14_p20"/>
</dbReference>
<name>A0AAW0VYW5_CHEQU</name>
<dbReference type="InterPro" id="IPR002138">
    <property type="entry name" value="Pept_C14_p10"/>
</dbReference>
<evidence type="ECO:0000256" key="7">
    <source>
        <dbReference type="SAM" id="MobiDB-lite"/>
    </source>
</evidence>
<dbReference type="PANTHER" id="PTHR47901:SF8">
    <property type="entry name" value="CASPASE-3"/>
    <property type="match status" value="1"/>
</dbReference>
<evidence type="ECO:0000256" key="2">
    <source>
        <dbReference type="ARBA" id="ARBA00022670"/>
    </source>
</evidence>
<dbReference type="InterPro" id="IPR002110">
    <property type="entry name" value="Ankyrin_rpt"/>
</dbReference>
<dbReference type="SUPFAM" id="SSF48403">
    <property type="entry name" value="Ankyrin repeat"/>
    <property type="match status" value="1"/>
</dbReference>
<reference evidence="10 11" key="1">
    <citation type="journal article" date="2024" name="BMC Genomics">
        <title>Genome assembly of redclaw crayfish (Cherax quadricarinatus) provides insights into its immune adaptation and hypoxia tolerance.</title>
        <authorList>
            <person name="Liu Z."/>
            <person name="Zheng J."/>
            <person name="Li H."/>
            <person name="Fang K."/>
            <person name="Wang S."/>
            <person name="He J."/>
            <person name="Zhou D."/>
            <person name="Weng S."/>
            <person name="Chi M."/>
            <person name="Gu Z."/>
            <person name="He J."/>
            <person name="Li F."/>
            <person name="Wang M."/>
        </authorList>
    </citation>
    <scope>NUCLEOTIDE SEQUENCE [LARGE SCALE GENOMIC DNA]</scope>
    <source>
        <strain evidence="10">ZL_2023a</strain>
    </source>
</reference>
<dbReference type="Proteomes" id="UP001445076">
    <property type="component" value="Unassembled WGS sequence"/>
</dbReference>
<dbReference type="Pfam" id="PF12796">
    <property type="entry name" value="Ank_2"/>
    <property type="match status" value="1"/>
</dbReference>
<keyword evidence="4" id="KW-0378">Hydrolase</keyword>
<dbReference type="InterPro" id="IPR036770">
    <property type="entry name" value="Ankyrin_rpt-contain_sf"/>
</dbReference>
<keyword evidence="2" id="KW-0645">Protease</keyword>
<feature type="domain" description="Caspase family p10" evidence="8">
    <location>
        <begin position="431"/>
        <end position="506"/>
    </location>
</feature>
<gene>
    <name evidence="10" type="ORF">OTU49_012363</name>
</gene>
<keyword evidence="3" id="KW-0053">Apoptosis</keyword>
<dbReference type="PANTHER" id="PTHR47901">
    <property type="entry name" value="CASPASE RECRUITMENT DOMAIN-CONTAINING PROTEIN 18"/>
    <property type="match status" value="1"/>
</dbReference>
<keyword evidence="5" id="KW-0040">ANK repeat</keyword>
<dbReference type="EMBL" id="JARKIK010000096">
    <property type="protein sequence ID" value="KAK8722304.1"/>
    <property type="molecule type" value="Genomic_DNA"/>
</dbReference>
<dbReference type="AlphaFoldDB" id="A0AAW0VYW5"/>
<dbReference type="PROSITE" id="PS50088">
    <property type="entry name" value="ANK_REPEAT"/>
    <property type="match status" value="1"/>
</dbReference>
<dbReference type="PROSITE" id="PS50297">
    <property type="entry name" value="ANK_REP_REGION"/>
    <property type="match status" value="1"/>
</dbReference>
<evidence type="ECO:0000313" key="11">
    <source>
        <dbReference type="Proteomes" id="UP001445076"/>
    </source>
</evidence>
<evidence type="ECO:0000256" key="1">
    <source>
        <dbReference type="ARBA" id="ARBA00010134"/>
    </source>
</evidence>
<organism evidence="10 11">
    <name type="scientific">Cherax quadricarinatus</name>
    <name type="common">Australian red claw crayfish</name>
    <dbReference type="NCBI Taxonomy" id="27406"/>
    <lineage>
        <taxon>Eukaryota</taxon>
        <taxon>Metazoa</taxon>
        <taxon>Ecdysozoa</taxon>
        <taxon>Arthropoda</taxon>
        <taxon>Crustacea</taxon>
        <taxon>Multicrustacea</taxon>
        <taxon>Malacostraca</taxon>
        <taxon>Eumalacostraca</taxon>
        <taxon>Eucarida</taxon>
        <taxon>Decapoda</taxon>
        <taxon>Pleocyemata</taxon>
        <taxon>Astacidea</taxon>
        <taxon>Parastacoidea</taxon>
        <taxon>Parastacidae</taxon>
        <taxon>Cherax</taxon>
    </lineage>
</organism>
<dbReference type="SMART" id="SM00248">
    <property type="entry name" value="ANK"/>
    <property type="match status" value="3"/>
</dbReference>
<dbReference type="InterPro" id="IPR011600">
    <property type="entry name" value="Pept_C14_caspase"/>
</dbReference>
<dbReference type="InterPro" id="IPR029030">
    <property type="entry name" value="Caspase-like_dom_sf"/>
</dbReference>
<evidence type="ECO:0000256" key="5">
    <source>
        <dbReference type="PROSITE-ProRule" id="PRU00023"/>
    </source>
</evidence>